<dbReference type="SUPFAM" id="SSF46955">
    <property type="entry name" value="Putative DNA-binding domain"/>
    <property type="match status" value="1"/>
</dbReference>
<feature type="domain" description="Helix-turn-helix" evidence="1">
    <location>
        <begin position="49"/>
        <end position="98"/>
    </location>
</feature>
<dbReference type="Pfam" id="PF12728">
    <property type="entry name" value="HTH_17"/>
    <property type="match status" value="1"/>
</dbReference>
<proteinExistence type="predicted"/>
<dbReference type="AlphaFoldDB" id="A0A644WIV8"/>
<organism evidence="2">
    <name type="scientific">bioreactor metagenome</name>
    <dbReference type="NCBI Taxonomy" id="1076179"/>
    <lineage>
        <taxon>unclassified sequences</taxon>
        <taxon>metagenomes</taxon>
        <taxon>ecological metagenomes</taxon>
    </lineage>
</organism>
<dbReference type="EMBL" id="VSSQ01000959">
    <property type="protein sequence ID" value="MPM03507.1"/>
    <property type="molecule type" value="Genomic_DNA"/>
</dbReference>
<comment type="caution">
    <text evidence="2">The sequence shown here is derived from an EMBL/GenBank/DDBJ whole genome shotgun (WGS) entry which is preliminary data.</text>
</comment>
<accession>A0A644WIV8</accession>
<gene>
    <name evidence="2" type="ORF">SDC9_49774</name>
</gene>
<protein>
    <recommendedName>
        <fullName evidence="1">Helix-turn-helix domain-containing protein</fullName>
    </recommendedName>
</protein>
<evidence type="ECO:0000313" key="2">
    <source>
        <dbReference type="EMBL" id="MPM03507.1"/>
    </source>
</evidence>
<dbReference type="InterPro" id="IPR009061">
    <property type="entry name" value="DNA-bd_dom_put_sf"/>
</dbReference>
<name>A0A644WIV8_9ZZZZ</name>
<dbReference type="InterPro" id="IPR041657">
    <property type="entry name" value="HTH_17"/>
</dbReference>
<evidence type="ECO:0000259" key="1">
    <source>
        <dbReference type="Pfam" id="PF12728"/>
    </source>
</evidence>
<reference evidence="2" key="1">
    <citation type="submission" date="2019-08" db="EMBL/GenBank/DDBJ databases">
        <authorList>
            <person name="Kucharzyk K."/>
            <person name="Murdoch R.W."/>
            <person name="Higgins S."/>
            <person name="Loffler F."/>
        </authorList>
    </citation>
    <scope>NUCLEOTIDE SEQUENCE</scope>
</reference>
<sequence length="101" mass="11766">MELLQIIQSGVDFTLTIKSSDLMEFGRYLIDTAQEEATERVRKSKEDALLTIEEAMALLKVKNRATLWRWEKRGYLAPMRSGKRCLYRKSDIEHLLTNSTN</sequence>
<dbReference type="Gene3D" id="1.10.1660.10">
    <property type="match status" value="1"/>
</dbReference>